<evidence type="ECO:0000256" key="1">
    <source>
        <dbReference type="SAM" id="Coils"/>
    </source>
</evidence>
<comment type="caution">
    <text evidence="2">The sequence shown here is derived from an EMBL/GenBank/DDBJ whole genome shotgun (WGS) entry which is preliminary data.</text>
</comment>
<proteinExistence type="predicted"/>
<dbReference type="EMBL" id="JAESVN010000004">
    <property type="protein sequence ID" value="MBL4917990.1"/>
    <property type="molecule type" value="Genomic_DNA"/>
</dbReference>
<name>A0A8K0VDU8_9RHOB</name>
<reference evidence="2" key="1">
    <citation type="submission" date="2021-01" db="EMBL/GenBank/DDBJ databases">
        <title>Tabrizicola alba sp. nov. a motile alkaliphilic bacterium isolated from a soda lake.</title>
        <authorList>
            <person name="Szuroczki S."/>
            <person name="Abbaszade G."/>
            <person name="Schumann P."/>
            <person name="Toth E."/>
        </authorList>
    </citation>
    <scope>NUCLEOTIDE SEQUENCE</scope>
    <source>
        <strain evidence="2">DMG-N-6</strain>
    </source>
</reference>
<gene>
    <name evidence="2" type="ORF">JL811_12255</name>
</gene>
<keyword evidence="3" id="KW-1185">Reference proteome</keyword>
<dbReference type="Proteomes" id="UP000648908">
    <property type="component" value="Unassembled WGS sequence"/>
</dbReference>
<organism evidence="2 3">
    <name type="scientific">Szabonella alba</name>
    <dbReference type="NCBI Taxonomy" id="2804194"/>
    <lineage>
        <taxon>Bacteria</taxon>
        <taxon>Pseudomonadati</taxon>
        <taxon>Pseudomonadota</taxon>
        <taxon>Alphaproteobacteria</taxon>
        <taxon>Rhodobacterales</taxon>
        <taxon>Paracoccaceae</taxon>
        <taxon>Szabonella</taxon>
    </lineage>
</organism>
<evidence type="ECO:0000313" key="3">
    <source>
        <dbReference type="Proteomes" id="UP000648908"/>
    </source>
</evidence>
<dbReference type="AlphaFoldDB" id="A0A8K0VDU8"/>
<keyword evidence="1" id="KW-0175">Coiled coil</keyword>
<accession>A0A8K0VDU8</accession>
<sequence length="315" mass="35017">MRGWEAFFANPVYPDPSADYALTDKIRFVSFWDMLQLQASSFLSALTLLACAVGELRMAQEITISGVGSSGPMSLEHRASIVKAIRTIRETSEQHGLKVSHTNACRCHDSSFEILSSSQTIPPAGINQLIFAISSLVQTVVDESRNRMFYALDQGAEIGQQDADGLFGPRVVDAFPDAAFDIAEAGRCLSFNLWTAAVMHTMRAQEIGLKALARYVGVEWSDNWNRVLNEIEARLREVRRSRDGAEAEEWASEAGTYLRFVKNAWRNQSMHSVSRYDAREARDIFASTKSFMTHLAEKLRSDGPAESDAPPADEI</sequence>
<evidence type="ECO:0000313" key="2">
    <source>
        <dbReference type="EMBL" id="MBL4917990.1"/>
    </source>
</evidence>
<dbReference type="RefSeq" id="WP_202688907.1">
    <property type="nucleotide sequence ID" value="NZ_JAESVN010000004.1"/>
</dbReference>
<feature type="coiled-coil region" evidence="1">
    <location>
        <begin position="221"/>
        <end position="248"/>
    </location>
</feature>
<protein>
    <submittedName>
        <fullName evidence="2">Uncharacterized protein</fullName>
    </submittedName>
</protein>